<dbReference type="GO" id="GO:0003677">
    <property type="term" value="F:DNA binding"/>
    <property type="evidence" value="ECO:0007669"/>
    <property type="project" value="UniProtKB-KW"/>
</dbReference>
<keyword evidence="1" id="KW-0805">Transcription regulation</keyword>
<dbReference type="SUPFAM" id="SSF55781">
    <property type="entry name" value="GAF domain-like"/>
    <property type="match status" value="1"/>
</dbReference>
<evidence type="ECO:0000259" key="4">
    <source>
        <dbReference type="PROSITE" id="PS51077"/>
    </source>
</evidence>
<feature type="domain" description="HTH iclR-type" evidence="4">
    <location>
        <begin position="6"/>
        <end position="69"/>
    </location>
</feature>
<dbReference type="GO" id="GO:0045892">
    <property type="term" value="P:negative regulation of DNA-templated transcription"/>
    <property type="evidence" value="ECO:0007669"/>
    <property type="project" value="TreeGrafter"/>
</dbReference>
<dbReference type="PANTHER" id="PTHR30136">
    <property type="entry name" value="HELIX-TURN-HELIX TRANSCRIPTIONAL REGULATOR, ICLR FAMILY"/>
    <property type="match status" value="1"/>
</dbReference>
<feature type="domain" description="IclR-ED" evidence="5">
    <location>
        <begin position="63"/>
        <end position="291"/>
    </location>
</feature>
<evidence type="ECO:0000256" key="3">
    <source>
        <dbReference type="ARBA" id="ARBA00023163"/>
    </source>
</evidence>
<dbReference type="InterPro" id="IPR036390">
    <property type="entry name" value="WH_DNA-bd_sf"/>
</dbReference>
<dbReference type="SMART" id="SM00346">
    <property type="entry name" value="HTH_ICLR"/>
    <property type="match status" value="1"/>
</dbReference>
<dbReference type="AlphaFoldDB" id="A0A1E3T2X0"/>
<dbReference type="SUPFAM" id="SSF46785">
    <property type="entry name" value="Winged helix' DNA-binding domain"/>
    <property type="match status" value="1"/>
</dbReference>
<dbReference type="InterPro" id="IPR029016">
    <property type="entry name" value="GAF-like_dom_sf"/>
</dbReference>
<evidence type="ECO:0000313" key="6">
    <source>
        <dbReference type="EMBL" id="ODR08744.1"/>
    </source>
</evidence>
<keyword evidence="2" id="KW-0238">DNA-binding</keyword>
<dbReference type="InterPro" id="IPR014757">
    <property type="entry name" value="Tscrpt_reg_IclR_C"/>
</dbReference>
<dbReference type="STRING" id="243061.AWC25_23715"/>
<dbReference type="PROSITE" id="PS51077">
    <property type="entry name" value="HTH_ICLR"/>
    <property type="match status" value="1"/>
</dbReference>
<dbReference type="EMBL" id="MIHC01000007">
    <property type="protein sequence ID" value="ODR08744.1"/>
    <property type="molecule type" value="Genomic_DNA"/>
</dbReference>
<dbReference type="Gene3D" id="1.10.10.10">
    <property type="entry name" value="Winged helix-like DNA-binding domain superfamily/Winged helix DNA-binding domain"/>
    <property type="match status" value="1"/>
</dbReference>
<dbReference type="Proteomes" id="UP000094224">
    <property type="component" value="Unassembled WGS sequence"/>
</dbReference>
<sequence length="299" mass="32448">MRGSTSAPTARVLDVVELLARSAHAWPRFSDVVRELELTQGTVHAILKTLCDRGWASRDPITKTFSLGPAFAVVAARMDNARPLAHAARAAAVRLSREVGYAGSVVERFGESLVVTAFEGSPATQPAGIPGDRIPYTPPFGVAFAAWDSDEERRAWIRRGTGGNADRVRRLEHVLARTRERGFDVDWTTPALAQAVQVVGTLDSNAMPTPVRHILDQLLVEFTTIGFLSDDNPGRRKQPVVTIAAPVFDHRGHVALMLAVHPLSPLSARQIQIIGEKLVEETTAISEAQQHPAVVDLGE</sequence>
<reference evidence="7" key="1">
    <citation type="submission" date="2016-09" db="EMBL/GenBank/DDBJ databases">
        <authorList>
            <person name="Greninger A.L."/>
            <person name="Jerome K.R."/>
            <person name="Mcnair B."/>
            <person name="Wallis C."/>
            <person name="Fang F."/>
        </authorList>
    </citation>
    <scope>NUCLEOTIDE SEQUENCE [LARGE SCALE GENOMIC DNA]</scope>
    <source>
        <strain evidence="7">BC1_M4</strain>
    </source>
</reference>
<gene>
    <name evidence="6" type="ORF">BHQ21_06130</name>
</gene>
<dbReference type="OrthoDB" id="7495200at2"/>
<organism evidence="6 7">
    <name type="scientific">Mycobacterium sherrisii</name>
    <dbReference type="NCBI Taxonomy" id="243061"/>
    <lineage>
        <taxon>Bacteria</taxon>
        <taxon>Bacillati</taxon>
        <taxon>Actinomycetota</taxon>
        <taxon>Actinomycetes</taxon>
        <taxon>Mycobacteriales</taxon>
        <taxon>Mycobacteriaceae</taxon>
        <taxon>Mycobacterium</taxon>
        <taxon>Mycobacterium simiae complex</taxon>
    </lineage>
</organism>
<accession>A0A1E3T2X0</accession>
<evidence type="ECO:0000259" key="5">
    <source>
        <dbReference type="PROSITE" id="PS51078"/>
    </source>
</evidence>
<keyword evidence="7" id="KW-1185">Reference proteome</keyword>
<comment type="caution">
    <text evidence="6">The sequence shown here is derived from an EMBL/GenBank/DDBJ whole genome shotgun (WGS) entry which is preliminary data.</text>
</comment>
<name>A0A1E3T2X0_9MYCO</name>
<proteinExistence type="predicted"/>
<dbReference type="RefSeq" id="WP_069399406.1">
    <property type="nucleotide sequence ID" value="NZ_JACKTB010000041.1"/>
</dbReference>
<dbReference type="GO" id="GO:0003700">
    <property type="term" value="F:DNA-binding transcription factor activity"/>
    <property type="evidence" value="ECO:0007669"/>
    <property type="project" value="TreeGrafter"/>
</dbReference>
<dbReference type="Pfam" id="PF09339">
    <property type="entry name" value="HTH_IclR"/>
    <property type="match status" value="1"/>
</dbReference>
<dbReference type="InterPro" id="IPR005471">
    <property type="entry name" value="Tscrpt_reg_IclR_N"/>
</dbReference>
<evidence type="ECO:0000313" key="7">
    <source>
        <dbReference type="Proteomes" id="UP000094224"/>
    </source>
</evidence>
<evidence type="ECO:0000256" key="1">
    <source>
        <dbReference type="ARBA" id="ARBA00023015"/>
    </source>
</evidence>
<keyword evidence="3" id="KW-0804">Transcription</keyword>
<protein>
    <submittedName>
        <fullName evidence="6">Transcriptional regulator</fullName>
    </submittedName>
</protein>
<dbReference type="PANTHER" id="PTHR30136:SF24">
    <property type="entry name" value="HTH-TYPE TRANSCRIPTIONAL REPRESSOR ALLR"/>
    <property type="match status" value="1"/>
</dbReference>
<dbReference type="InterPro" id="IPR036388">
    <property type="entry name" value="WH-like_DNA-bd_sf"/>
</dbReference>
<dbReference type="InterPro" id="IPR050707">
    <property type="entry name" value="HTH_MetabolicPath_Reg"/>
</dbReference>
<dbReference type="PROSITE" id="PS51078">
    <property type="entry name" value="ICLR_ED"/>
    <property type="match status" value="1"/>
</dbReference>
<dbReference type="Gene3D" id="3.30.450.40">
    <property type="match status" value="1"/>
</dbReference>
<evidence type="ECO:0000256" key="2">
    <source>
        <dbReference type="ARBA" id="ARBA00023125"/>
    </source>
</evidence>